<dbReference type="SUPFAM" id="SSF56399">
    <property type="entry name" value="ADP-ribosylation"/>
    <property type="match status" value="1"/>
</dbReference>
<comment type="caution">
    <text evidence="2">The sequence shown here is derived from an EMBL/GenBank/DDBJ whole genome shotgun (WGS) entry which is preliminary data.</text>
</comment>
<proteinExistence type="predicted"/>
<evidence type="ECO:0000313" key="3">
    <source>
        <dbReference type="Proteomes" id="UP000225706"/>
    </source>
</evidence>
<accession>A0A2B4RZL2</accession>
<dbReference type="GO" id="GO:0003950">
    <property type="term" value="F:NAD+ poly-ADP-ribosyltransferase activity"/>
    <property type="evidence" value="ECO:0007669"/>
    <property type="project" value="InterPro"/>
</dbReference>
<feature type="non-terminal residue" evidence="2">
    <location>
        <position position="450"/>
    </location>
</feature>
<organism evidence="2 3">
    <name type="scientific">Stylophora pistillata</name>
    <name type="common">Smooth cauliflower coral</name>
    <dbReference type="NCBI Taxonomy" id="50429"/>
    <lineage>
        <taxon>Eukaryota</taxon>
        <taxon>Metazoa</taxon>
        <taxon>Cnidaria</taxon>
        <taxon>Anthozoa</taxon>
        <taxon>Hexacorallia</taxon>
        <taxon>Scleractinia</taxon>
        <taxon>Astrocoeniina</taxon>
        <taxon>Pocilloporidae</taxon>
        <taxon>Stylophora</taxon>
    </lineage>
</organism>
<dbReference type="EMBL" id="LSMT01000264">
    <property type="protein sequence ID" value="PFX21758.1"/>
    <property type="molecule type" value="Genomic_DNA"/>
</dbReference>
<evidence type="ECO:0000259" key="1">
    <source>
        <dbReference type="Pfam" id="PF00644"/>
    </source>
</evidence>
<protein>
    <recommendedName>
        <fullName evidence="1">PARP catalytic domain-containing protein</fullName>
    </recommendedName>
</protein>
<dbReference type="Gene3D" id="3.90.228.10">
    <property type="match status" value="1"/>
</dbReference>
<dbReference type="GO" id="GO:0005634">
    <property type="term" value="C:nucleus"/>
    <property type="evidence" value="ECO:0007669"/>
    <property type="project" value="TreeGrafter"/>
</dbReference>
<dbReference type="PANTHER" id="PTHR45740:SF2">
    <property type="entry name" value="POLY [ADP-RIBOSE] POLYMERASE"/>
    <property type="match status" value="1"/>
</dbReference>
<feature type="domain" description="PARP catalytic" evidence="1">
    <location>
        <begin position="303"/>
        <end position="370"/>
    </location>
</feature>
<dbReference type="Proteomes" id="UP000225706">
    <property type="component" value="Unassembled WGS sequence"/>
</dbReference>
<dbReference type="InterPro" id="IPR012317">
    <property type="entry name" value="Poly(ADP-ribose)pol_cat_dom"/>
</dbReference>
<dbReference type="GO" id="GO:1990404">
    <property type="term" value="F:NAD+-protein mono-ADP-ribosyltransferase activity"/>
    <property type="evidence" value="ECO:0007669"/>
    <property type="project" value="TreeGrafter"/>
</dbReference>
<name>A0A2B4RZL2_STYPI</name>
<dbReference type="PANTHER" id="PTHR45740">
    <property type="entry name" value="POLY [ADP-RIBOSE] POLYMERASE"/>
    <property type="match status" value="1"/>
</dbReference>
<dbReference type="Pfam" id="PF00644">
    <property type="entry name" value="PARP"/>
    <property type="match status" value="1"/>
</dbReference>
<sequence length="450" mass="48325">MVATLNGPTGADAAVHAQKEVSDAFEHAPIPHLRAGQQTVRDLDQMKNQGNASYADAQFMEATLSGPRGFYAVSHVTEEPGIAFVPVPILCEHTVVWTAESWDERRNHRAVILLGVLFMEVTLHGAAGVCVASHVTMEHRVVIVHAPILGQHTEDETAATWEKLLNSEDATYKAAQFTVVTRAGTPGVGAVVHVAVDYSISIETATILGRHTEDETAGDWDHVINTKFVTHKSVQFMALTLPGSACMNALALVMEELNILFVIATILGQHTEGKAARDLDQLKKAEVVTRRNVQVNGRAPMKGGKKYGQGVYFARDANYSGHYTTNAGDGRHMYLARVLVGKYCAGKQDMKFMEVTRRGAAGVFAVGHVTGELRLAIVHAPILGQHSEDETATNWETLPSEEDATHKAAQSTVATHSGPTGLLAAAHVTGGAVAAFVLVPVPLLQTVEET</sequence>
<evidence type="ECO:0000313" key="2">
    <source>
        <dbReference type="EMBL" id="PFX21758.1"/>
    </source>
</evidence>
<dbReference type="InterPro" id="IPR051712">
    <property type="entry name" value="ARTD-AVP"/>
</dbReference>
<keyword evidence="3" id="KW-1185">Reference proteome</keyword>
<gene>
    <name evidence="2" type="ORF">AWC38_SpisGene13739</name>
</gene>
<dbReference type="AlphaFoldDB" id="A0A2B4RZL2"/>
<reference evidence="3" key="1">
    <citation type="journal article" date="2017" name="bioRxiv">
        <title>Comparative analysis of the genomes of Stylophora pistillata and Acropora digitifera provides evidence for extensive differences between species of corals.</title>
        <authorList>
            <person name="Voolstra C.R."/>
            <person name="Li Y."/>
            <person name="Liew Y.J."/>
            <person name="Baumgarten S."/>
            <person name="Zoccola D."/>
            <person name="Flot J.-F."/>
            <person name="Tambutte S."/>
            <person name="Allemand D."/>
            <person name="Aranda M."/>
        </authorList>
    </citation>
    <scope>NUCLEOTIDE SEQUENCE [LARGE SCALE GENOMIC DNA]</scope>
</reference>